<dbReference type="Proteomes" id="UP000674318">
    <property type="component" value="Unassembled WGS sequence"/>
</dbReference>
<dbReference type="OrthoDB" id="267792at2759"/>
<feature type="region of interest" description="Disordered" evidence="1">
    <location>
        <begin position="18"/>
        <end position="39"/>
    </location>
</feature>
<gene>
    <name evidence="2" type="ORF">JKF63_06029</name>
</gene>
<comment type="caution">
    <text evidence="2">The sequence shown here is derived from an EMBL/GenBank/DDBJ whole genome shotgun (WGS) entry which is preliminary data.</text>
</comment>
<protein>
    <submittedName>
        <fullName evidence="2">Uncharacterized protein</fullName>
    </submittedName>
</protein>
<feature type="compositionally biased region" description="Low complexity" evidence="1">
    <location>
        <begin position="268"/>
        <end position="279"/>
    </location>
</feature>
<dbReference type="KEGG" id="phet:94292059"/>
<feature type="compositionally biased region" description="Polar residues" evidence="1">
    <location>
        <begin position="163"/>
        <end position="178"/>
    </location>
</feature>
<feature type="region of interest" description="Disordered" evidence="1">
    <location>
        <begin position="129"/>
        <end position="178"/>
    </location>
</feature>
<name>A0A836LBV7_9TRYP</name>
<feature type="region of interest" description="Disordered" evidence="1">
    <location>
        <begin position="258"/>
        <end position="279"/>
    </location>
</feature>
<sequence length="279" mass="30139">MSAWVNRNVVKVLKEQTASPATVAVPGDDEGRSDAPRRLVSVEPKKVSLPALAESAPAPKPVTTAKPAAVPEVVYTSIGPVSMPQALAKLVMPSEFRFEGVVKSPEPSITLQPAETRQPVDAVRTPAAAPKPVAIAPPIPVAATPTPTVTSSSDLYHPPQRQPHAQRSPPQSVYTPQVDNNMSQFEGGWPHGGELGSVPRYYSSQPQYNAQPFYPSYQTPHFPGGYTSNALQYGGFRSTYHGYYHSPGVQYMGSRLQPCAPYYPPPDQSQQQHPAAQYN</sequence>
<proteinExistence type="predicted"/>
<evidence type="ECO:0000256" key="1">
    <source>
        <dbReference type="SAM" id="MobiDB-lite"/>
    </source>
</evidence>
<organism evidence="2 3">
    <name type="scientific">Porcisia hertigi</name>
    <dbReference type="NCBI Taxonomy" id="2761500"/>
    <lineage>
        <taxon>Eukaryota</taxon>
        <taxon>Discoba</taxon>
        <taxon>Euglenozoa</taxon>
        <taxon>Kinetoplastea</taxon>
        <taxon>Metakinetoplastina</taxon>
        <taxon>Trypanosomatida</taxon>
        <taxon>Trypanosomatidae</taxon>
        <taxon>Leishmaniinae</taxon>
        <taxon>Porcisia</taxon>
    </lineage>
</organism>
<evidence type="ECO:0000313" key="3">
    <source>
        <dbReference type="Proteomes" id="UP000674318"/>
    </source>
</evidence>
<dbReference type="EMBL" id="JAFJZO010000020">
    <property type="protein sequence ID" value="KAG5506526.1"/>
    <property type="molecule type" value="Genomic_DNA"/>
</dbReference>
<dbReference type="RefSeq" id="XP_067757688.1">
    <property type="nucleotide sequence ID" value="XM_067901982.1"/>
</dbReference>
<evidence type="ECO:0000313" key="2">
    <source>
        <dbReference type="EMBL" id="KAG5506526.1"/>
    </source>
</evidence>
<keyword evidence="3" id="KW-1185">Reference proteome</keyword>
<dbReference type="GeneID" id="94292059"/>
<dbReference type="AlphaFoldDB" id="A0A836LBV7"/>
<reference evidence="2 3" key="1">
    <citation type="submission" date="2021-02" db="EMBL/GenBank/DDBJ databases">
        <title>Porcisia hertigi Genome sequencing and assembly.</title>
        <authorList>
            <person name="Almutairi H."/>
            <person name="Gatherer D."/>
        </authorList>
    </citation>
    <scope>NUCLEOTIDE SEQUENCE [LARGE SCALE GENOMIC DNA]</scope>
    <source>
        <strain evidence="2 3">C119</strain>
    </source>
</reference>
<feature type="compositionally biased region" description="Low complexity" evidence="1">
    <location>
        <begin position="141"/>
        <end position="150"/>
    </location>
</feature>
<accession>A0A836LBV7</accession>